<dbReference type="PANTHER" id="PTHR43095:SF5">
    <property type="entry name" value="XYLULOSE KINASE"/>
    <property type="match status" value="1"/>
</dbReference>
<evidence type="ECO:0000313" key="10">
    <source>
        <dbReference type="EMBL" id="SHL29875.1"/>
    </source>
</evidence>
<dbReference type="CDD" id="cd07771">
    <property type="entry name" value="ASKHA_NBD_FGGY_RhaB-like"/>
    <property type="match status" value="1"/>
</dbReference>
<dbReference type="InterPro" id="IPR050406">
    <property type="entry name" value="FGGY_Carb_Kinase"/>
</dbReference>
<dbReference type="InterPro" id="IPR018485">
    <property type="entry name" value="FGGY_C"/>
</dbReference>
<evidence type="ECO:0000256" key="3">
    <source>
        <dbReference type="ARBA" id="ARBA00022741"/>
    </source>
</evidence>
<sequence length="472" mass="52776">MQNYYLAVDIGASGGRHILGSIYNGKLQLEEIYRFENGLTEKDGHLCWDLEILFLEIQKGMKKCKEAGKIPASMGVDTWGVDFVLLDKEDKVLGAAVGYRDKRTDGMDAEVYGIIEEKQLYNRTGIQKQIFNTIYQLMAVERTEPDILQRAASLLMIPDYFHFLLTGRKVQEYTNATTTQLVNPITKDWDYALLDKLGTKNEIFQKITMPGTSLGHLSREISREVGFDCEVVLPGTHDTASAVLAVPACDDDYVYISSGTWSLMGIERMEADCREESRLANFTNEGGYAYRFRYLKNIMGLWMIQSVRHELDDQYSFAELCSMAEKNSSFSSIVDVNDQVFLSPENMSQAIKDYLEGTGQKTPESVGELAACVYNSLAKCYGEAVEEIERLTGRTFKRIHIVGGGSNADYLNQLTADYTGKEVCAGPGEATALGNILAQMLKAGNFASITEARNCVYDSFGVRVFKNRKEGK</sequence>
<evidence type="ECO:0000256" key="5">
    <source>
        <dbReference type="ARBA" id="ARBA00022840"/>
    </source>
</evidence>
<dbReference type="GO" id="GO:0019301">
    <property type="term" value="P:rhamnose catabolic process"/>
    <property type="evidence" value="ECO:0007669"/>
    <property type="project" value="UniProtKB-UniRule"/>
</dbReference>
<organism evidence="10 11">
    <name type="scientific">Anaerocolumna jejuensis DSM 15929</name>
    <dbReference type="NCBI Taxonomy" id="1121322"/>
    <lineage>
        <taxon>Bacteria</taxon>
        <taxon>Bacillati</taxon>
        <taxon>Bacillota</taxon>
        <taxon>Clostridia</taxon>
        <taxon>Lachnospirales</taxon>
        <taxon>Lachnospiraceae</taxon>
        <taxon>Anaerocolumna</taxon>
    </lineage>
</organism>
<dbReference type="AlphaFoldDB" id="A0A1M6ZHR1"/>
<proteinExistence type="inferred from homology"/>
<dbReference type="EC" id="2.7.1.5" evidence="7"/>
<dbReference type="STRING" id="1121322.SAMN02745136_04571"/>
<dbReference type="PIRSF" id="PIRSF000538">
    <property type="entry name" value="GlpK"/>
    <property type="match status" value="1"/>
</dbReference>
<evidence type="ECO:0000256" key="2">
    <source>
        <dbReference type="ARBA" id="ARBA00022679"/>
    </source>
</evidence>
<keyword evidence="5" id="KW-0067">ATP-binding</keyword>
<dbReference type="OrthoDB" id="9761504at2"/>
<dbReference type="InterPro" id="IPR000577">
    <property type="entry name" value="Carb_kinase_FGGY"/>
</dbReference>
<feature type="domain" description="Carbohydrate kinase FGGY N-terminal" evidence="8">
    <location>
        <begin position="4"/>
        <end position="244"/>
    </location>
</feature>
<dbReference type="InterPro" id="IPR013449">
    <property type="entry name" value="Rhamnulokinase"/>
</dbReference>
<keyword evidence="11" id="KW-1185">Reference proteome</keyword>
<accession>A0A1M6ZHR1</accession>
<dbReference type="Pfam" id="PF00370">
    <property type="entry name" value="FGGY_N"/>
    <property type="match status" value="1"/>
</dbReference>
<dbReference type="Gene3D" id="3.30.420.40">
    <property type="match status" value="2"/>
</dbReference>
<dbReference type="EMBL" id="FRAC01000029">
    <property type="protein sequence ID" value="SHL29875.1"/>
    <property type="molecule type" value="Genomic_DNA"/>
</dbReference>
<dbReference type="Pfam" id="PF02782">
    <property type="entry name" value="FGGY_C"/>
    <property type="match status" value="1"/>
</dbReference>
<dbReference type="RefSeq" id="WP_073279348.1">
    <property type="nucleotide sequence ID" value="NZ_FRAC01000029.1"/>
</dbReference>
<name>A0A1M6ZHR1_9FIRM</name>
<reference evidence="10 11" key="1">
    <citation type="submission" date="2016-11" db="EMBL/GenBank/DDBJ databases">
        <authorList>
            <person name="Jaros S."/>
            <person name="Januszkiewicz K."/>
            <person name="Wedrychowicz H."/>
        </authorList>
    </citation>
    <scope>NUCLEOTIDE SEQUENCE [LARGE SCALE GENOMIC DNA]</scope>
    <source>
        <strain evidence="10 11">DSM 15929</strain>
    </source>
</reference>
<keyword evidence="4 10" id="KW-0418">Kinase</keyword>
<keyword evidence="2" id="KW-0808">Transferase</keyword>
<keyword evidence="6" id="KW-0684">Rhamnose metabolism</keyword>
<evidence type="ECO:0000259" key="9">
    <source>
        <dbReference type="Pfam" id="PF02782"/>
    </source>
</evidence>
<dbReference type="Proteomes" id="UP000184386">
    <property type="component" value="Unassembled WGS sequence"/>
</dbReference>
<dbReference type="InterPro" id="IPR043129">
    <property type="entry name" value="ATPase_NBD"/>
</dbReference>
<dbReference type="InterPro" id="IPR018484">
    <property type="entry name" value="FGGY_N"/>
</dbReference>
<evidence type="ECO:0000259" key="8">
    <source>
        <dbReference type="Pfam" id="PF00370"/>
    </source>
</evidence>
<evidence type="ECO:0000256" key="4">
    <source>
        <dbReference type="ARBA" id="ARBA00022777"/>
    </source>
</evidence>
<keyword evidence="3" id="KW-0547">Nucleotide-binding</keyword>
<dbReference type="PANTHER" id="PTHR43095">
    <property type="entry name" value="SUGAR KINASE"/>
    <property type="match status" value="1"/>
</dbReference>
<dbReference type="SUPFAM" id="SSF53067">
    <property type="entry name" value="Actin-like ATPase domain"/>
    <property type="match status" value="2"/>
</dbReference>
<evidence type="ECO:0000256" key="6">
    <source>
        <dbReference type="ARBA" id="ARBA00023308"/>
    </source>
</evidence>
<dbReference type="GO" id="GO:0008993">
    <property type="term" value="F:rhamnulokinase activity"/>
    <property type="evidence" value="ECO:0007669"/>
    <property type="project" value="UniProtKB-UniRule"/>
</dbReference>
<feature type="domain" description="Carbohydrate kinase FGGY C-terminal" evidence="9">
    <location>
        <begin position="254"/>
        <end position="441"/>
    </location>
</feature>
<gene>
    <name evidence="10" type="ORF">SAMN02745136_04571</name>
</gene>
<comment type="similarity">
    <text evidence="1">Belongs to the FGGY kinase family.</text>
</comment>
<evidence type="ECO:0000313" key="11">
    <source>
        <dbReference type="Proteomes" id="UP000184386"/>
    </source>
</evidence>
<dbReference type="NCBIfam" id="TIGR02627">
    <property type="entry name" value="rhamnulo_kin"/>
    <property type="match status" value="1"/>
</dbReference>
<evidence type="ECO:0000256" key="1">
    <source>
        <dbReference type="ARBA" id="ARBA00009156"/>
    </source>
</evidence>
<evidence type="ECO:0000256" key="7">
    <source>
        <dbReference type="NCBIfam" id="TIGR02627"/>
    </source>
</evidence>
<protein>
    <recommendedName>
        <fullName evidence="7">Rhamnulokinase</fullName>
        <ecNumber evidence="7">2.7.1.5</ecNumber>
    </recommendedName>
</protein>
<dbReference type="GO" id="GO:0005524">
    <property type="term" value="F:ATP binding"/>
    <property type="evidence" value="ECO:0007669"/>
    <property type="project" value="UniProtKB-KW"/>
</dbReference>